<evidence type="ECO:0000259" key="1">
    <source>
        <dbReference type="Pfam" id="PF10119"/>
    </source>
</evidence>
<feature type="domain" description="Methyltransferase regulatory" evidence="1">
    <location>
        <begin position="220"/>
        <end position="302"/>
    </location>
</feature>
<proteinExistence type="predicted"/>
<keyword evidence="2" id="KW-0808">Transferase</keyword>
<keyword evidence="2" id="KW-0489">Methyltransferase</keyword>
<dbReference type="InterPro" id="IPR018773">
    <property type="entry name" value="MeTrfase_reg_dom_prd"/>
</dbReference>
<name>A0A935W589_9PROT</name>
<organism evidence="2 3">
    <name type="scientific">Candidatus Accumulibacter affinis</name>
    <dbReference type="NCBI Taxonomy" id="2954384"/>
    <lineage>
        <taxon>Bacteria</taxon>
        <taxon>Pseudomonadati</taxon>
        <taxon>Pseudomonadota</taxon>
        <taxon>Betaproteobacteria</taxon>
        <taxon>Candidatus Accumulibacter</taxon>
    </lineage>
</organism>
<gene>
    <name evidence="2" type="ORF">IPK02_12535</name>
</gene>
<dbReference type="InterPro" id="IPR029063">
    <property type="entry name" value="SAM-dependent_MTases_sf"/>
</dbReference>
<sequence length="516" mass="56427">MTTGHWSEGYATGATYSHHYFDDLNPLRALFVMLLEGLDGPPPGPCCELGFGQGVSLAMHAAGDSSRRWWGTDFIPEHAAQARRLVDAAGVDALLGDQSFEEFFARGDLPQFAFIALHGVWSWISATNRARIVAFLHRHLLPGGVVYLSFNALPGFAPLLPLRQLMLEHFRLASPTGRPDAARAQAAMAFVQHLLALNPAVLAMSPGIADRLAELAGKSPSYLLHELLNEDWQPMSFAQLASELEPAKLSFVGSSDLHKRFTDVHLSKPQQEQLAQIESWRLRESVRDLMMAQRLRGDYWIRGARPLAHAEVSRRLRETRFVLAMTPRDVPRTVQGRCGSTALAADRLACVFGTLDDAGGPVELGRVLDHTGARGFDPNEVLDIVAALVGMRAIYPAAPASQTEAARLATQRLNSYLVGPHASRADISYLASPLTGGGVPVPVPLQMMLAARAAAPQQPESWADLVWEAMQADGQQMMKGQQRVSDRDTAVATLRPLMQQMQEQALPHLQRLGVTN</sequence>
<dbReference type="EMBL" id="JADJOT010000009">
    <property type="protein sequence ID" value="MBK7954703.1"/>
    <property type="molecule type" value="Genomic_DNA"/>
</dbReference>
<evidence type="ECO:0000313" key="2">
    <source>
        <dbReference type="EMBL" id="MBK7954703.1"/>
    </source>
</evidence>
<dbReference type="CDD" id="cd02440">
    <property type="entry name" value="AdoMet_MTases"/>
    <property type="match status" value="1"/>
</dbReference>
<evidence type="ECO:0000313" key="3">
    <source>
        <dbReference type="Proteomes" id="UP000706151"/>
    </source>
</evidence>
<protein>
    <submittedName>
        <fullName evidence="2">Class I SAM-dependent methyltransferase</fullName>
    </submittedName>
</protein>
<comment type="caution">
    <text evidence="2">The sequence shown here is derived from an EMBL/GenBank/DDBJ whole genome shotgun (WGS) entry which is preliminary data.</text>
</comment>
<dbReference type="Gene3D" id="3.40.50.150">
    <property type="entry name" value="Vaccinia Virus protein VP39"/>
    <property type="match status" value="1"/>
</dbReference>
<dbReference type="GO" id="GO:0008168">
    <property type="term" value="F:methyltransferase activity"/>
    <property type="evidence" value="ECO:0007669"/>
    <property type="project" value="UniProtKB-KW"/>
</dbReference>
<dbReference type="SUPFAM" id="SSF53335">
    <property type="entry name" value="S-adenosyl-L-methionine-dependent methyltransferases"/>
    <property type="match status" value="1"/>
</dbReference>
<dbReference type="GO" id="GO:0032259">
    <property type="term" value="P:methylation"/>
    <property type="evidence" value="ECO:0007669"/>
    <property type="project" value="UniProtKB-KW"/>
</dbReference>
<dbReference type="Pfam" id="PF10119">
    <property type="entry name" value="MethyTransf_Reg"/>
    <property type="match status" value="1"/>
</dbReference>
<accession>A0A935W589</accession>
<dbReference type="AlphaFoldDB" id="A0A935W589"/>
<reference evidence="2 3" key="1">
    <citation type="submission" date="2020-10" db="EMBL/GenBank/DDBJ databases">
        <title>Connecting structure to function with the recovery of over 1000 high-quality activated sludge metagenome-assembled genomes encoding full-length rRNA genes using long-read sequencing.</title>
        <authorList>
            <person name="Singleton C.M."/>
            <person name="Petriglieri F."/>
            <person name="Kristensen J.M."/>
            <person name="Kirkegaard R.H."/>
            <person name="Michaelsen T.Y."/>
            <person name="Andersen M.H."/>
            <person name="Karst S.M."/>
            <person name="Dueholm M.S."/>
            <person name="Nielsen P.H."/>
            <person name="Albertsen M."/>
        </authorList>
    </citation>
    <scope>NUCLEOTIDE SEQUENCE [LARGE SCALE GENOMIC DNA]</scope>
    <source>
        <strain evidence="2">Fred_18-Q3-R57-64_BAT3C.720</strain>
    </source>
</reference>
<dbReference type="Proteomes" id="UP000706151">
    <property type="component" value="Unassembled WGS sequence"/>
</dbReference>